<dbReference type="RefSeq" id="WP_262854066.1">
    <property type="nucleotide sequence ID" value="NZ_JAOPKZ010000002.1"/>
</dbReference>
<dbReference type="Proteomes" id="UP001209553">
    <property type="component" value="Unassembled WGS sequence"/>
</dbReference>
<dbReference type="GO" id="GO:0016301">
    <property type="term" value="F:kinase activity"/>
    <property type="evidence" value="ECO:0007669"/>
    <property type="project" value="UniProtKB-KW"/>
</dbReference>
<gene>
    <name evidence="2" type="ORF">N9R04_01475</name>
</gene>
<dbReference type="InterPro" id="IPR011009">
    <property type="entry name" value="Kinase-like_dom_sf"/>
</dbReference>
<dbReference type="InterPro" id="IPR016477">
    <property type="entry name" value="Fructo-/Ketosamine-3-kinase"/>
</dbReference>
<dbReference type="EMBL" id="JAOPKZ010000002">
    <property type="protein sequence ID" value="MCU5745390.1"/>
    <property type="molecule type" value="Genomic_DNA"/>
</dbReference>
<dbReference type="PANTHER" id="PTHR12149">
    <property type="entry name" value="FRUCTOSAMINE 3 KINASE-RELATED PROTEIN"/>
    <property type="match status" value="1"/>
</dbReference>
<comment type="caution">
    <text evidence="2">The sequence shown here is derived from an EMBL/GenBank/DDBJ whole genome shotgun (WGS) entry which is preliminary data.</text>
</comment>
<protein>
    <submittedName>
        <fullName evidence="2">Fructosamine kinase family protein</fullName>
    </submittedName>
</protein>
<dbReference type="Gene3D" id="3.30.200.20">
    <property type="entry name" value="Phosphorylase Kinase, domain 1"/>
    <property type="match status" value="1"/>
</dbReference>
<evidence type="ECO:0000313" key="2">
    <source>
        <dbReference type="EMBL" id="MCU5745390.1"/>
    </source>
</evidence>
<keyword evidence="1" id="KW-0808">Transferase</keyword>
<dbReference type="Pfam" id="PF03881">
    <property type="entry name" value="Fructosamin_kin"/>
    <property type="match status" value="1"/>
</dbReference>
<name>A0ABT2QN40_9STAP</name>
<sequence length="285" mass="32452">MKQEWKEQLPIDDVKQIKPVSGGDVNQAYKVTTSQETYFLLVQPHRSEEFYAAEIVGLEKFEEAGITAPRVISSGQINSDAYLLLSYLEEGGRGDQRELAKLVAKMHSHHQPDGKFGFELPHEGGDHSFDNDWCDTWSELFINQRMDVLCDNLIANGEWTEADRDTYQAVRDVMVQALASHTSKPSLLHGDMWGGNHMFLTDGQPALFDPSPLYGDREFDIGITKAFGAFSNDFYEAYHQSYPLSKGAELRIEFYKLYILMVHLLKFGGMYRGSVDRSMNKILNY</sequence>
<proteinExistence type="inferred from homology"/>
<reference evidence="2 3" key="1">
    <citation type="journal article" date="2023" name="Int. J. Syst. Evol. Microbiol.">
        <title>Streptococcus sciuri sp. nov., Staphylococcus marylandisciuri sp. nov. and Staphylococcus americanisciuri sp. nov., isolated from faeces of eastern grey squirrel (Sciurus carolinensis).</title>
        <authorList>
            <person name="Volokhov D.V."/>
            <person name="Zagorodnyaya T.A."/>
            <person name="Furtak V.A."/>
            <person name="Nattanmai G."/>
            <person name="Randall L."/>
            <person name="Jose S."/>
            <person name="Gao Y."/>
            <person name="Eisenberg T."/>
            <person name="Delmonte P."/>
            <person name="Blom J."/>
            <person name="Mitchell K.K."/>
        </authorList>
    </citation>
    <scope>NUCLEOTIDE SEQUENCE [LARGE SCALE GENOMIC DNA]</scope>
    <source>
        <strain evidence="2 3">SQ8-PEA</strain>
    </source>
</reference>
<comment type="similarity">
    <text evidence="1">Belongs to the fructosamine kinase family.</text>
</comment>
<dbReference type="Gene3D" id="3.90.1200.10">
    <property type="match status" value="1"/>
</dbReference>
<dbReference type="PIRSF" id="PIRSF006221">
    <property type="entry name" value="Ketosamine-3-kinase"/>
    <property type="match status" value="1"/>
</dbReference>
<keyword evidence="3" id="KW-1185">Reference proteome</keyword>
<keyword evidence="1 2" id="KW-0418">Kinase</keyword>
<accession>A0ABT2QN40</accession>
<organism evidence="2 3">
    <name type="scientific">Staphylococcus marylandisciuri</name>
    <dbReference type="NCBI Taxonomy" id="2981529"/>
    <lineage>
        <taxon>Bacteria</taxon>
        <taxon>Bacillati</taxon>
        <taxon>Bacillota</taxon>
        <taxon>Bacilli</taxon>
        <taxon>Bacillales</taxon>
        <taxon>Staphylococcaceae</taxon>
        <taxon>Staphylococcus</taxon>
    </lineage>
</organism>
<evidence type="ECO:0000256" key="1">
    <source>
        <dbReference type="PIRNR" id="PIRNR006221"/>
    </source>
</evidence>
<dbReference type="PANTHER" id="PTHR12149:SF8">
    <property type="entry name" value="PROTEIN-RIBULOSAMINE 3-KINASE"/>
    <property type="match status" value="1"/>
</dbReference>
<dbReference type="SUPFAM" id="SSF56112">
    <property type="entry name" value="Protein kinase-like (PK-like)"/>
    <property type="match status" value="1"/>
</dbReference>
<evidence type="ECO:0000313" key="3">
    <source>
        <dbReference type="Proteomes" id="UP001209553"/>
    </source>
</evidence>